<reference evidence="1 2" key="1">
    <citation type="submission" date="2016-10" db="EMBL/GenBank/DDBJ databases">
        <authorList>
            <person name="Varghese N."/>
            <person name="Submissions S."/>
        </authorList>
    </citation>
    <scope>NUCLEOTIDE SEQUENCE [LARGE SCALE GENOMIC DNA]</scope>
    <source>
        <strain evidence="1 2">WCC6</strain>
    </source>
</reference>
<organism evidence="1 2">
    <name type="scientific">Acidaminococcus fermentans</name>
    <dbReference type="NCBI Taxonomy" id="905"/>
    <lineage>
        <taxon>Bacteria</taxon>
        <taxon>Bacillati</taxon>
        <taxon>Bacillota</taxon>
        <taxon>Negativicutes</taxon>
        <taxon>Acidaminococcales</taxon>
        <taxon>Acidaminococcaceae</taxon>
        <taxon>Acidaminococcus</taxon>
    </lineage>
</organism>
<protein>
    <recommendedName>
        <fullName evidence="3">SLH domain-containing protein</fullName>
    </recommendedName>
</protein>
<gene>
    <name evidence="1" type="ORF">SAMN05216495_101132</name>
</gene>
<dbReference type="Proteomes" id="UP000182379">
    <property type="component" value="Unassembled WGS sequence"/>
</dbReference>
<sequence>MGEFRWRGILLGLLLGCPLVGEGAVKQPVRPLPEPSVGACENLQKLADLGLVRLPAGYPETETARFTREEITDLTLQAMEHLGMDAQGRIGGQPGDTVPGGKETLALRQEFYRELRNRGMLEDWNLLTDLKPSSEASDEKKDEDRKYKFSAELRYNYVDHSGSPRWDWRDSALRARLFLEAKINDQWHAYGMGEITHHFLSHHKKDSWLENRRIYVRGMTGENRVTAGMFGLELGEGNIYSSTAKGVTLNWGDRPEFEASAGRTKANGNFASFGTAVKRDPVFYGAAVHVFDEDDWDHRKRTIWDVYYNTNLQTDLQAGVMALGADKSFGDGKHTGFVAKLVKGRIKSWIRGSREWDIRYYYQPSGTYMAHTMSGLADYMTGFRGLGLQYQYTVLPNVVLNGEYYDLKELATGERGRTLWLDATWFMG</sequence>
<evidence type="ECO:0000313" key="2">
    <source>
        <dbReference type="Proteomes" id="UP000182379"/>
    </source>
</evidence>
<dbReference type="RefSeq" id="WP_074704078.1">
    <property type="nucleotide sequence ID" value="NZ_DBEZMR010000001.1"/>
</dbReference>
<evidence type="ECO:0008006" key="3">
    <source>
        <dbReference type="Google" id="ProtNLM"/>
    </source>
</evidence>
<dbReference type="AlphaFoldDB" id="A0A1H2T7Z5"/>
<comment type="caution">
    <text evidence="1">The sequence shown here is derived from an EMBL/GenBank/DDBJ whole genome shotgun (WGS) entry which is preliminary data.</text>
</comment>
<evidence type="ECO:0000313" key="1">
    <source>
        <dbReference type="EMBL" id="SDW39399.1"/>
    </source>
</evidence>
<dbReference type="EMBL" id="FNOP01000001">
    <property type="protein sequence ID" value="SDW39399.1"/>
    <property type="molecule type" value="Genomic_DNA"/>
</dbReference>
<accession>A0A1H2T7Z5</accession>
<name>A0A1H2T7Z5_ACIFE</name>
<proteinExistence type="predicted"/>